<organism evidence="1 2">
    <name type="scientific">Paenibacillus alvei</name>
    <name type="common">Bacillus alvei</name>
    <dbReference type="NCBI Taxonomy" id="44250"/>
    <lineage>
        <taxon>Bacteria</taxon>
        <taxon>Bacillati</taxon>
        <taxon>Bacillota</taxon>
        <taxon>Bacilli</taxon>
        <taxon>Bacillales</taxon>
        <taxon>Paenibacillaceae</taxon>
        <taxon>Paenibacillus</taxon>
    </lineage>
</organism>
<evidence type="ECO:0000313" key="2">
    <source>
        <dbReference type="Proteomes" id="UP001527090"/>
    </source>
</evidence>
<dbReference type="EMBL" id="JAMDLY010000024">
    <property type="protein sequence ID" value="MCY9532946.1"/>
    <property type="molecule type" value="Genomic_DNA"/>
</dbReference>
<accession>A0ABT4EGR5</accession>
<proteinExistence type="predicted"/>
<gene>
    <name evidence="1" type="ORF">M5X04_26920</name>
</gene>
<comment type="caution">
    <text evidence="1">The sequence shown here is derived from an EMBL/GenBank/DDBJ whole genome shotgun (WGS) entry which is preliminary data.</text>
</comment>
<keyword evidence="2" id="KW-1185">Reference proteome</keyword>
<evidence type="ECO:0000313" key="1">
    <source>
        <dbReference type="EMBL" id="MCY9532946.1"/>
    </source>
</evidence>
<protein>
    <submittedName>
        <fullName evidence="1">Uncharacterized protein</fullName>
    </submittedName>
</protein>
<name>A0ABT4EGR5_PAEAL</name>
<dbReference type="RefSeq" id="WP_268633029.1">
    <property type="nucleotide sequence ID" value="NZ_JAMDLY010000024.1"/>
</dbReference>
<sequence>MIITTIKVRSTSKEDGNTVCRRVDSALFNADTEESIEWEITEEEDA</sequence>
<reference evidence="1 2" key="1">
    <citation type="submission" date="2022-05" db="EMBL/GenBank/DDBJ databases">
        <title>Genome Sequencing of Bee-Associated Microbes.</title>
        <authorList>
            <person name="Dunlap C."/>
        </authorList>
    </citation>
    <scope>NUCLEOTIDE SEQUENCE [LARGE SCALE GENOMIC DNA]</scope>
    <source>
        <strain evidence="1 2">NRRL NRS-750</strain>
    </source>
</reference>
<dbReference type="Proteomes" id="UP001527090">
    <property type="component" value="Unassembled WGS sequence"/>
</dbReference>